<comment type="caution">
    <text evidence="7">The sequence shown here is derived from an EMBL/GenBank/DDBJ whole genome shotgun (WGS) entry which is preliminary data.</text>
</comment>
<dbReference type="EMBL" id="JAGFBS010000005">
    <property type="protein sequence ID" value="KAG6379304.1"/>
    <property type="molecule type" value="Genomic_DNA"/>
</dbReference>
<keyword evidence="1" id="KW-0479">Metal-binding</keyword>
<dbReference type="Gene3D" id="6.10.140.2220">
    <property type="match status" value="1"/>
</dbReference>
<dbReference type="Pfam" id="PF00856">
    <property type="entry name" value="SET"/>
    <property type="match status" value="1"/>
</dbReference>
<evidence type="ECO:0000256" key="3">
    <source>
        <dbReference type="ARBA" id="ARBA00022833"/>
    </source>
</evidence>
<dbReference type="AlphaFoldDB" id="A0A8I2YWH2"/>
<dbReference type="Pfam" id="PF01753">
    <property type="entry name" value="zf-MYND"/>
    <property type="match status" value="1"/>
</dbReference>
<name>A0A8I2YWH2_9AGAM</name>
<dbReference type="SUPFAM" id="SSF144232">
    <property type="entry name" value="HIT/MYND zinc finger-like"/>
    <property type="match status" value="1"/>
</dbReference>
<dbReference type="PROSITE" id="PS50865">
    <property type="entry name" value="ZF_MYND_2"/>
    <property type="match status" value="1"/>
</dbReference>
<keyword evidence="8" id="KW-1185">Reference proteome</keyword>
<evidence type="ECO:0000256" key="4">
    <source>
        <dbReference type="PROSITE-ProRule" id="PRU00134"/>
    </source>
</evidence>
<proteinExistence type="predicted"/>
<dbReference type="PROSITE" id="PS50280">
    <property type="entry name" value="SET"/>
    <property type="match status" value="1"/>
</dbReference>
<dbReference type="InterPro" id="IPR001214">
    <property type="entry name" value="SET_dom"/>
</dbReference>
<evidence type="ECO:0000256" key="2">
    <source>
        <dbReference type="ARBA" id="ARBA00022771"/>
    </source>
</evidence>
<dbReference type="InterPro" id="IPR002893">
    <property type="entry name" value="Znf_MYND"/>
</dbReference>
<evidence type="ECO:0000256" key="1">
    <source>
        <dbReference type="ARBA" id="ARBA00022723"/>
    </source>
</evidence>
<evidence type="ECO:0000259" key="6">
    <source>
        <dbReference type="PROSITE" id="PS50865"/>
    </source>
</evidence>
<dbReference type="OrthoDB" id="5945798at2759"/>
<dbReference type="GO" id="GO:0008270">
    <property type="term" value="F:zinc ion binding"/>
    <property type="evidence" value="ECO:0007669"/>
    <property type="project" value="UniProtKB-KW"/>
</dbReference>
<organism evidence="7 8">
    <name type="scientific">Boletus reticuloceps</name>
    <dbReference type="NCBI Taxonomy" id="495285"/>
    <lineage>
        <taxon>Eukaryota</taxon>
        <taxon>Fungi</taxon>
        <taxon>Dikarya</taxon>
        <taxon>Basidiomycota</taxon>
        <taxon>Agaricomycotina</taxon>
        <taxon>Agaricomycetes</taxon>
        <taxon>Agaricomycetidae</taxon>
        <taxon>Boletales</taxon>
        <taxon>Boletineae</taxon>
        <taxon>Boletaceae</taxon>
        <taxon>Boletoideae</taxon>
        <taxon>Boletus</taxon>
    </lineage>
</organism>
<dbReference type="InterPro" id="IPR046341">
    <property type="entry name" value="SET_dom_sf"/>
</dbReference>
<reference evidence="7" key="1">
    <citation type="submission" date="2021-03" db="EMBL/GenBank/DDBJ databases">
        <title>Evolutionary innovations through gain and loss of genes in the ectomycorrhizal Boletales.</title>
        <authorList>
            <person name="Wu G."/>
            <person name="Miyauchi S."/>
            <person name="Morin E."/>
            <person name="Yang Z.-L."/>
            <person name="Xu J."/>
            <person name="Martin F.M."/>
        </authorList>
    </citation>
    <scope>NUCLEOTIDE SEQUENCE</scope>
    <source>
        <strain evidence="7">BR01</strain>
    </source>
</reference>
<dbReference type="PROSITE" id="PS01360">
    <property type="entry name" value="ZF_MYND_1"/>
    <property type="match status" value="1"/>
</dbReference>
<dbReference type="PANTHER" id="PTHR12197">
    <property type="entry name" value="HISTONE-LYSINE N-METHYLTRANSFERASE SMYD"/>
    <property type="match status" value="1"/>
</dbReference>
<protein>
    <recommendedName>
        <fullName evidence="9">SET domain-containing protein</fullName>
    </recommendedName>
</protein>
<evidence type="ECO:0000259" key="5">
    <source>
        <dbReference type="PROSITE" id="PS50280"/>
    </source>
</evidence>
<dbReference type="InterPro" id="IPR050869">
    <property type="entry name" value="H3K4_H4K5_MeTrfase"/>
</dbReference>
<dbReference type="Gene3D" id="1.10.220.160">
    <property type="match status" value="1"/>
</dbReference>
<evidence type="ECO:0000313" key="7">
    <source>
        <dbReference type="EMBL" id="KAG6379304.1"/>
    </source>
</evidence>
<dbReference type="CDD" id="cd20071">
    <property type="entry name" value="SET_SMYD"/>
    <property type="match status" value="1"/>
</dbReference>
<feature type="domain" description="SET" evidence="5">
    <location>
        <begin position="4"/>
        <end position="251"/>
    </location>
</feature>
<dbReference type="Proteomes" id="UP000683000">
    <property type="component" value="Unassembled WGS sequence"/>
</dbReference>
<gene>
    <name evidence="7" type="ORF">JVT61DRAFT_11759</name>
</gene>
<keyword evidence="2 4" id="KW-0863">Zinc-finger</keyword>
<dbReference type="Gene3D" id="2.170.270.10">
    <property type="entry name" value="SET domain"/>
    <property type="match status" value="1"/>
</dbReference>
<evidence type="ECO:0008006" key="9">
    <source>
        <dbReference type="Google" id="ProtNLM"/>
    </source>
</evidence>
<keyword evidence="3" id="KW-0862">Zinc</keyword>
<accession>A0A8I2YWH2</accession>
<dbReference type="SUPFAM" id="SSF82199">
    <property type="entry name" value="SET domain"/>
    <property type="match status" value="1"/>
</dbReference>
<sequence length="472" mass="52377">MSSPSLVLPEHLSLQHHQTARDKVVSTCRLPAGTVILSVRSLTSMLLPREKGRRCDFCHSLAPQDRGRLQRCTGCASYWYCDAKCQSLHWRTHKKYCKHVNAFCAERQFDQLESHSKLDALLLTYVLAELSARRTETKEGDDLDVLMFVSLLPGPVEGMDAPPTCPLSTSHRPVQTASELFVRCGNNNFSIHSHLTTIAHGVFPLASRLFNHSCVPNAVAKYRIAHAKEAVMEIVALRDIVPGEEICIPYVDPALVETRQQMFRFTYGFACICPSCAAFKRIDTSQPAPDKAGLESLGTSLRKFVFQDPRPDKTRLPSSPVNLETVPVEISPIFRESCLTSLCESFSAFSHDGPFESALEVGLTILAFYVVIYPPNYPQIGIFPSHFPLEPGSFLCPPGMHLLEMAKTAWNAFITMEGAETQLSGLKLLLQVRAFLGLSRQIWAVIGPEGDEGGPLAEIQVLERLLSEQEPP</sequence>
<evidence type="ECO:0000313" key="8">
    <source>
        <dbReference type="Proteomes" id="UP000683000"/>
    </source>
</evidence>
<dbReference type="GO" id="GO:0005634">
    <property type="term" value="C:nucleus"/>
    <property type="evidence" value="ECO:0007669"/>
    <property type="project" value="TreeGrafter"/>
</dbReference>
<feature type="domain" description="MYND-type" evidence="6">
    <location>
        <begin position="55"/>
        <end position="97"/>
    </location>
</feature>
<dbReference type="PANTHER" id="PTHR12197:SF251">
    <property type="entry name" value="EG:BACR7C10.4 PROTEIN"/>
    <property type="match status" value="1"/>
</dbReference>